<dbReference type="Pfam" id="PF13412">
    <property type="entry name" value="HTH_24"/>
    <property type="match status" value="1"/>
</dbReference>
<evidence type="ECO:0000313" key="3">
    <source>
        <dbReference type="Proteomes" id="UP000832097"/>
    </source>
</evidence>
<reference evidence="2 3" key="1">
    <citation type="submission" date="2022-03" db="EMBL/GenBank/DDBJ databases">
        <title>Mucilaginibacter sp. isolated from the gut of Protaetia brevitarsis seulensis larvae.</title>
        <authorList>
            <person name="Won M."/>
            <person name="Kim S.-J."/>
            <person name="Kwon S.-W."/>
        </authorList>
    </citation>
    <scope>NUCLEOTIDE SEQUENCE [LARGE SCALE GENOMIC DNA]</scope>
    <source>
        <strain evidence="2 3">CFWR-12</strain>
    </source>
</reference>
<dbReference type="Pfam" id="PF00480">
    <property type="entry name" value="ROK"/>
    <property type="match status" value="1"/>
</dbReference>
<name>A0ABY4BV65_9MICO</name>
<dbReference type="SUPFAM" id="SSF53067">
    <property type="entry name" value="Actin-like ATPase domain"/>
    <property type="match status" value="1"/>
</dbReference>
<dbReference type="InterPro" id="IPR011991">
    <property type="entry name" value="ArsR-like_HTH"/>
</dbReference>
<sequence>MAVRRITSPAATSRGLILDLIRSAGPISRVELADRTGLTQATMSHVVRQLIDEGLVVESGRGESTGGKPRVLIELDPRARFALGIQLGAVATTYVVVDASGAIVGRLTAAGAAPSAEAAIADLAATIDHLLDALAIDRARVLGVGVAAPGPIDLDRGAIVAPPTLGGWRQVALRDALERASGLPVVVDNDATAAALGDFWVGTIEGSAAHCTLFMSAGIGAGILLDGAVYRGASSNAGEIGSVRGADGVRRPIEAIASPAAVAAAARSALASGRSGAFELDDGADDPFDDFTAVSTAAVLGDPLALELLEPSVDAIADQAVALANVLDLDSLVLAGPAFAVAGSLYLARVRERIDAEFFARSVHRVRIGLSPHLADAAAVGVAALVLQSELAPRSLPSRPEPVGTGLR</sequence>
<dbReference type="InterPro" id="IPR036388">
    <property type="entry name" value="WH-like_DNA-bd_sf"/>
</dbReference>
<organism evidence="2 3">
    <name type="scientific">Agromyces larvae</name>
    <dbReference type="NCBI Taxonomy" id="2929802"/>
    <lineage>
        <taxon>Bacteria</taxon>
        <taxon>Bacillati</taxon>
        <taxon>Actinomycetota</taxon>
        <taxon>Actinomycetes</taxon>
        <taxon>Micrococcales</taxon>
        <taxon>Microbacteriaceae</taxon>
        <taxon>Agromyces</taxon>
    </lineage>
</organism>
<dbReference type="PANTHER" id="PTHR18964:SF149">
    <property type="entry name" value="BIFUNCTIONAL UDP-N-ACETYLGLUCOSAMINE 2-EPIMERASE_N-ACETYLMANNOSAMINE KINASE"/>
    <property type="match status" value="1"/>
</dbReference>
<dbReference type="Gene3D" id="1.10.10.10">
    <property type="entry name" value="Winged helix-like DNA-binding domain superfamily/Winged helix DNA-binding domain"/>
    <property type="match status" value="1"/>
</dbReference>
<evidence type="ECO:0000256" key="1">
    <source>
        <dbReference type="ARBA" id="ARBA00006479"/>
    </source>
</evidence>
<protein>
    <submittedName>
        <fullName evidence="2">ROK family transcriptional regulator</fullName>
    </submittedName>
</protein>
<dbReference type="Gene3D" id="3.30.420.40">
    <property type="match status" value="2"/>
</dbReference>
<dbReference type="InterPro" id="IPR000600">
    <property type="entry name" value="ROK"/>
</dbReference>
<dbReference type="Proteomes" id="UP000832097">
    <property type="component" value="Chromosome"/>
</dbReference>
<evidence type="ECO:0000313" key="2">
    <source>
        <dbReference type="EMBL" id="UOE43050.1"/>
    </source>
</evidence>
<dbReference type="EMBL" id="CP094528">
    <property type="protein sequence ID" value="UOE43050.1"/>
    <property type="molecule type" value="Genomic_DNA"/>
</dbReference>
<accession>A0ABY4BV65</accession>
<keyword evidence="3" id="KW-1185">Reference proteome</keyword>
<dbReference type="PANTHER" id="PTHR18964">
    <property type="entry name" value="ROK (REPRESSOR, ORF, KINASE) FAMILY"/>
    <property type="match status" value="1"/>
</dbReference>
<dbReference type="SUPFAM" id="SSF46785">
    <property type="entry name" value="Winged helix' DNA-binding domain"/>
    <property type="match status" value="1"/>
</dbReference>
<proteinExistence type="inferred from homology"/>
<dbReference type="CDD" id="cd23763">
    <property type="entry name" value="ASKHA_ATPase_ROK"/>
    <property type="match status" value="1"/>
</dbReference>
<dbReference type="InterPro" id="IPR036390">
    <property type="entry name" value="WH_DNA-bd_sf"/>
</dbReference>
<dbReference type="InterPro" id="IPR043129">
    <property type="entry name" value="ATPase_NBD"/>
</dbReference>
<gene>
    <name evidence="2" type="ORF">MTO99_12725</name>
</gene>
<dbReference type="CDD" id="cd00090">
    <property type="entry name" value="HTH_ARSR"/>
    <property type="match status" value="1"/>
</dbReference>
<comment type="similarity">
    <text evidence="1">Belongs to the ROK (NagC/XylR) family.</text>
</comment>
<dbReference type="RefSeq" id="WP_243554018.1">
    <property type="nucleotide sequence ID" value="NZ_CP094528.1"/>
</dbReference>